<dbReference type="FunFam" id="3.40.50.620:FF:000093">
    <property type="entry name" value="Glutamyl-Q tRNA(Asp) synthetase"/>
    <property type="match status" value="1"/>
</dbReference>
<dbReference type="GO" id="GO:0008270">
    <property type="term" value="F:zinc ion binding"/>
    <property type="evidence" value="ECO:0007669"/>
    <property type="project" value="InterPro"/>
</dbReference>
<dbReference type="EMBL" id="MLJW01000013">
    <property type="protein sequence ID" value="OIR13825.1"/>
    <property type="molecule type" value="Genomic_DNA"/>
</dbReference>
<dbReference type="GO" id="GO:0006424">
    <property type="term" value="P:glutamyl-tRNA aminoacylation"/>
    <property type="evidence" value="ECO:0007669"/>
    <property type="project" value="InterPro"/>
</dbReference>
<dbReference type="GO" id="GO:0004818">
    <property type="term" value="F:glutamate-tRNA ligase activity"/>
    <property type="evidence" value="ECO:0007669"/>
    <property type="project" value="TreeGrafter"/>
</dbReference>
<organism evidence="8">
    <name type="scientific">mine drainage metagenome</name>
    <dbReference type="NCBI Taxonomy" id="410659"/>
    <lineage>
        <taxon>unclassified sequences</taxon>
        <taxon>metagenomes</taxon>
        <taxon>ecological metagenomes</taxon>
    </lineage>
</organism>
<evidence type="ECO:0000256" key="1">
    <source>
        <dbReference type="ARBA" id="ARBA00022598"/>
    </source>
</evidence>
<dbReference type="NCBIfam" id="NF004314">
    <property type="entry name" value="PRK05710.1-3"/>
    <property type="match status" value="1"/>
</dbReference>
<accession>A0A1J5SZ20</accession>
<dbReference type="InterPro" id="IPR020058">
    <property type="entry name" value="Glu/Gln-tRNA-synth_Ib_cat-dom"/>
</dbReference>
<dbReference type="NCBIfam" id="TIGR03838">
    <property type="entry name" value="queuosine_YadB"/>
    <property type="match status" value="1"/>
</dbReference>
<dbReference type="Gene3D" id="3.40.50.620">
    <property type="entry name" value="HUPs"/>
    <property type="match status" value="1"/>
</dbReference>
<dbReference type="SUPFAM" id="SSF52374">
    <property type="entry name" value="Nucleotidylyl transferase"/>
    <property type="match status" value="1"/>
</dbReference>
<dbReference type="PRINTS" id="PR00987">
    <property type="entry name" value="TRNASYNTHGLU"/>
</dbReference>
<dbReference type="GO" id="GO:0005524">
    <property type="term" value="F:ATP binding"/>
    <property type="evidence" value="ECO:0007669"/>
    <property type="project" value="UniProtKB-KW"/>
</dbReference>
<protein>
    <submittedName>
        <fullName evidence="8">Glutamyl-Q tRNA(Asp) synthetase</fullName>
        <ecNumber evidence="8">6.1.1.-</ecNumber>
    </submittedName>
</protein>
<dbReference type="InterPro" id="IPR014729">
    <property type="entry name" value="Rossmann-like_a/b/a_fold"/>
</dbReference>
<dbReference type="GO" id="GO:0006400">
    <property type="term" value="P:tRNA modification"/>
    <property type="evidence" value="ECO:0007669"/>
    <property type="project" value="InterPro"/>
</dbReference>
<keyword evidence="6" id="KW-0030">Aminoacyl-tRNA synthetase</keyword>
<name>A0A1J5SZ20_9ZZZZ</name>
<dbReference type="PANTHER" id="PTHR43311">
    <property type="entry name" value="GLUTAMATE--TRNA LIGASE"/>
    <property type="match status" value="1"/>
</dbReference>
<evidence type="ECO:0000256" key="2">
    <source>
        <dbReference type="ARBA" id="ARBA00022723"/>
    </source>
</evidence>
<dbReference type="GO" id="GO:0005829">
    <property type="term" value="C:cytosol"/>
    <property type="evidence" value="ECO:0007669"/>
    <property type="project" value="TreeGrafter"/>
</dbReference>
<sequence length="306" mass="33203">MKRKPSLPDSGYRGRFAPSPTGPLHFGSLVAAVGSYLDAKRNHGTWLVRMEDLDAPRCIPGAADDILRALDAFGLHSDEPALYQSQRTAAYDAALQQLRTSGAAYPCSCTRKEIADSALNGIEGPVYPGTCRHGIPAGRTARAWRVRTNNDAIGFNDGLQGFQSQHLERQIGDFVVKRADGLFAYQLAVVVDDAFQGITHIVRGADLLASTARQIHLQHLLGLPTPQYMHLPVAVNAAGEKLSKQTLAAPVDVSHPIATLMQVLDFLQQRPPDKTAASSVAMLLDWAITHWDAEKLRGRRTLPACA</sequence>
<keyword evidence="1 8" id="KW-0436">Ligase</keyword>
<dbReference type="InterPro" id="IPR022380">
    <property type="entry name" value="Glu-Q_tRNA(Asp)_Synthase"/>
</dbReference>
<dbReference type="HAMAP" id="MF_01428">
    <property type="entry name" value="Glu_Q_tRNA_synth"/>
    <property type="match status" value="1"/>
</dbReference>
<dbReference type="PANTHER" id="PTHR43311:SF1">
    <property type="entry name" value="GLUTAMYL-Q TRNA(ASP) SYNTHETASE"/>
    <property type="match status" value="1"/>
</dbReference>
<gene>
    <name evidence="8" type="primary">gluQ_2</name>
    <name evidence="8" type="ORF">GALL_49610</name>
</gene>
<evidence type="ECO:0000256" key="3">
    <source>
        <dbReference type="ARBA" id="ARBA00022741"/>
    </source>
</evidence>
<reference evidence="8" key="1">
    <citation type="submission" date="2016-10" db="EMBL/GenBank/DDBJ databases">
        <title>Sequence of Gallionella enrichment culture.</title>
        <authorList>
            <person name="Poehlein A."/>
            <person name="Muehling M."/>
            <person name="Daniel R."/>
        </authorList>
    </citation>
    <scope>NUCLEOTIDE SEQUENCE</scope>
</reference>
<dbReference type="Pfam" id="PF00749">
    <property type="entry name" value="tRNA-synt_1c"/>
    <property type="match status" value="1"/>
</dbReference>
<evidence type="ECO:0000256" key="4">
    <source>
        <dbReference type="ARBA" id="ARBA00022833"/>
    </source>
</evidence>
<comment type="caution">
    <text evidence="8">The sequence shown here is derived from an EMBL/GenBank/DDBJ whole genome shotgun (WGS) entry which is preliminary data.</text>
</comment>
<keyword evidence="2" id="KW-0479">Metal-binding</keyword>
<dbReference type="AlphaFoldDB" id="A0A1J5SZ20"/>
<feature type="domain" description="Glutamyl/glutaminyl-tRNA synthetase class Ib catalytic" evidence="7">
    <location>
        <begin position="13"/>
        <end position="253"/>
    </location>
</feature>
<dbReference type="InterPro" id="IPR049940">
    <property type="entry name" value="GluQ/Sye"/>
</dbReference>
<evidence type="ECO:0000256" key="6">
    <source>
        <dbReference type="ARBA" id="ARBA00023146"/>
    </source>
</evidence>
<evidence type="ECO:0000259" key="7">
    <source>
        <dbReference type="Pfam" id="PF00749"/>
    </source>
</evidence>
<keyword evidence="4" id="KW-0862">Zinc</keyword>
<evidence type="ECO:0000313" key="8">
    <source>
        <dbReference type="EMBL" id="OIR13825.1"/>
    </source>
</evidence>
<keyword evidence="5" id="KW-0067">ATP-binding</keyword>
<dbReference type="NCBIfam" id="NF004313">
    <property type="entry name" value="PRK05710.1-2"/>
    <property type="match status" value="1"/>
</dbReference>
<evidence type="ECO:0000256" key="5">
    <source>
        <dbReference type="ARBA" id="ARBA00022840"/>
    </source>
</evidence>
<keyword evidence="3" id="KW-0547">Nucleotide-binding</keyword>
<dbReference type="EC" id="6.1.1.-" evidence="8"/>
<dbReference type="InterPro" id="IPR000924">
    <property type="entry name" value="Glu/Gln-tRNA-synth"/>
</dbReference>
<proteinExistence type="inferred from homology"/>